<dbReference type="RefSeq" id="WP_379587776.1">
    <property type="nucleotide sequence ID" value="NZ_JBHSQW010000044.1"/>
</dbReference>
<evidence type="ECO:0000313" key="2">
    <source>
        <dbReference type="Proteomes" id="UP001596302"/>
    </source>
</evidence>
<protein>
    <submittedName>
        <fullName evidence="1">Uncharacterized protein</fullName>
    </submittedName>
</protein>
<keyword evidence="2" id="KW-1185">Reference proteome</keyword>
<proteinExistence type="predicted"/>
<dbReference type="EMBL" id="JBHSQW010000044">
    <property type="protein sequence ID" value="MFC5996909.1"/>
    <property type="molecule type" value="Genomic_DNA"/>
</dbReference>
<comment type="caution">
    <text evidence="1">The sequence shown here is derived from an EMBL/GenBank/DDBJ whole genome shotgun (WGS) entry which is preliminary data.</text>
</comment>
<reference evidence="2" key="1">
    <citation type="journal article" date="2019" name="Int. J. Syst. Evol. Microbiol.">
        <title>The Global Catalogue of Microorganisms (GCM) 10K type strain sequencing project: providing services to taxonomists for standard genome sequencing and annotation.</title>
        <authorList>
            <consortium name="The Broad Institute Genomics Platform"/>
            <consortium name="The Broad Institute Genome Sequencing Center for Infectious Disease"/>
            <person name="Wu L."/>
            <person name="Ma J."/>
        </authorList>
    </citation>
    <scope>NUCLEOTIDE SEQUENCE [LARGE SCALE GENOMIC DNA]</scope>
    <source>
        <strain evidence="2">CCM 8391</strain>
    </source>
</reference>
<accession>A0ABW1J8P4</accession>
<organism evidence="1 2">
    <name type="scientific">Pseudonocardia hispaniensis</name>
    <dbReference type="NCBI Taxonomy" id="904933"/>
    <lineage>
        <taxon>Bacteria</taxon>
        <taxon>Bacillati</taxon>
        <taxon>Actinomycetota</taxon>
        <taxon>Actinomycetes</taxon>
        <taxon>Pseudonocardiales</taxon>
        <taxon>Pseudonocardiaceae</taxon>
        <taxon>Pseudonocardia</taxon>
    </lineage>
</organism>
<sequence>MPDLTAYTITPEMLATPLASGSHDTRGDGVCLMEWLAWVAGEEHTDHPQCVSPVLGVFGRGLNDVLPRAARQRLKTVGLAALGTAGDGLDETRSYMALDWLVRTWLPAWLDLVPSCREAAVRVRDLGRIVDVVSADRAGLVVREAREQATAAWDAARAAAWAAARDADRDAAWDAAWAAARDAAWAVAWAADRDAAWAAAWAVAWAADRDAAWAVARAPLAPTVTALQQSAIDLYARMIRPDREETPDA</sequence>
<gene>
    <name evidence="1" type="ORF">ACFQE5_22115</name>
</gene>
<evidence type="ECO:0000313" key="1">
    <source>
        <dbReference type="EMBL" id="MFC5996909.1"/>
    </source>
</evidence>
<name>A0ABW1J8P4_9PSEU</name>
<dbReference type="Proteomes" id="UP001596302">
    <property type="component" value="Unassembled WGS sequence"/>
</dbReference>